<dbReference type="SUPFAM" id="SSF69075">
    <property type="entry name" value="Glutamyl tRNA-reductase dimerization domain"/>
    <property type="match status" value="1"/>
</dbReference>
<dbReference type="GO" id="GO:0050661">
    <property type="term" value="F:NADP binding"/>
    <property type="evidence" value="ECO:0007669"/>
    <property type="project" value="InterPro"/>
</dbReference>
<dbReference type="Pfam" id="PF05201">
    <property type="entry name" value="GlutR_N"/>
    <property type="match status" value="1"/>
</dbReference>
<dbReference type="GO" id="GO:0019353">
    <property type="term" value="P:protoporphyrinogen IX biosynthetic process from glutamate"/>
    <property type="evidence" value="ECO:0007669"/>
    <property type="project" value="TreeGrafter"/>
</dbReference>
<gene>
    <name evidence="8 16" type="primary">hemA</name>
    <name evidence="16" type="ORF">KK078_23330</name>
</gene>
<comment type="caution">
    <text evidence="8">Lacks conserved residue(s) required for the propagation of feature annotation.</text>
</comment>
<comment type="domain">
    <text evidence="8">Possesses an unusual extended V-shaped dimeric structure with each monomer consisting of three distinct domains arranged along a curved 'spinal' alpha-helix. The N-terminal catalytic domain specifically recognizes the glutamate moiety of the substrate. The second domain is the NADPH-binding domain, and the third C-terminal domain is responsible for dimerization.</text>
</comment>
<evidence type="ECO:0000259" key="15">
    <source>
        <dbReference type="Pfam" id="PF05201"/>
    </source>
</evidence>
<feature type="active site" description="Nucleophile" evidence="8 9">
    <location>
        <position position="52"/>
    </location>
</feature>
<evidence type="ECO:0000259" key="14">
    <source>
        <dbReference type="Pfam" id="PF01488"/>
    </source>
</evidence>
<organism evidence="16 17">
    <name type="scientific">Dawidia soli</name>
    <dbReference type="NCBI Taxonomy" id="2782352"/>
    <lineage>
        <taxon>Bacteria</taxon>
        <taxon>Pseudomonadati</taxon>
        <taxon>Bacteroidota</taxon>
        <taxon>Cytophagia</taxon>
        <taxon>Cytophagales</taxon>
        <taxon>Chryseotaleaceae</taxon>
        <taxon>Dawidia</taxon>
    </lineage>
</organism>
<evidence type="ECO:0000313" key="17">
    <source>
        <dbReference type="Proteomes" id="UP001319180"/>
    </source>
</evidence>
<feature type="domain" description="Quinate/shikimate 5-dehydrogenase/glutamyl-tRNA reductase" evidence="14">
    <location>
        <begin position="170"/>
        <end position="301"/>
    </location>
</feature>
<dbReference type="PANTHER" id="PTHR43013">
    <property type="entry name" value="GLUTAMYL-TRNA REDUCTASE"/>
    <property type="match status" value="1"/>
</dbReference>
<dbReference type="CDD" id="cd05213">
    <property type="entry name" value="NAD_bind_Glutamyl_tRNA_reduct"/>
    <property type="match status" value="1"/>
</dbReference>
<feature type="binding site" evidence="8">
    <location>
        <begin position="113"/>
        <end position="115"/>
    </location>
    <ligand>
        <name>substrate</name>
    </ligand>
</feature>
<dbReference type="EMBL" id="JAHESC010000042">
    <property type="protein sequence ID" value="MBT1689515.1"/>
    <property type="molecule type" value="Genomic_DNA"/>
</dbReference>
<accession>A0AAP2DF13</accession>
<dbReference type="InterPro" id="IPR015896">
    <property type="entry name" value="4pyrrol_synth_GluRdtase_dimer"/>
</dbReference>
<keyword evidence="5 8" id="KW-0560">Oxidoreductase</keyword>
<feature type="domain" description="Tetrapyrrole biosynthesis glutamyl-tRNA reductase dimerisation" evidence="13">
    <location>
        <begin position="317"/>
        <end position="412"/>
    </location>
</feature>
<evidence type="ECO:0000256" key="12">
    <source>
        <dbReference type="RuleBase" id="RU000584"/>
    </source>
</evidence>
<evidence type="ECO:0000313" key="16">
    <source>
        <dbReference type="EMBL" id="MBT1689515.1"/>
    </source>
</evidence>
<dbReference type="RefSeq" id="WP_254092736.1">
    <property type="nucleotide sequence ID" value="NZ_JAHESC010000042.1"/>
</dbReference>
<evidence type="ECO:0000256" key="9">
    <source>
        <dbReference type="PIRSR" id="PIRSR000445-1"/>
    </source>
</evidence>
<evidence type="ECO:0000256" key="8">
    <source>
        <dbReference type="HAMAP-Rule" id="MF_00087"/>
    </source>
</evidence>
<feature type="domain" description="Glutamyl-tRNA reductase N-terminal" evidence="15">
    <location>
        <begin position="10"/>
        <end position="155"/>
    </location>
</feature>
<dbReference type="PANTHER" id="PTHR43013:SF1">
    <property type="entry name" value="GLUTAMYL-TRNA REDUCTASE"/>
    <property type="match status" value="1"/>
</dbReference>
<sequence length="419" mass="47464">MTQNFKALVLTYKTAPVAVREQVSLNEAGVKQFLHFIRDYAVTTDVLVVSTCNRTEIYYVSDKDYSTEIFRGLALIKQIEAGFEQHFTLLDGLQAVNHLLEVAIGLDAQVVGDLQISGQVKNAYQWSADENMAGPFLHRLMHTIFFLNKRVVQETSFRDGAASISYAAKELAEDVTMSLRDPKVLLLGVGEIGQDFCLNLVNSSLQNVMILNRTADKAEKLAQKCGFRAGSIDLLQEELAKADVVVSSVSGNEPLVTRELLKDMKILSHKFFIDLSMPRSIEPSIEEIPGAIVYNLDDIQEKTNEAVEKRKASIPRIREMIRETIAEFEDWSKEMIVSPTIQKLKNTLEKIRQEELVRYMKNAKPEEAEKLEEMSRSLMQKILKYPVLQLKAACKRGDAESLSEMLHELFNLERVTEKK</sequence>
<dbReference type="GO" id="GO:0008883">
    <property type="term" value="F:glutamyl-tRNA reductase activity"/>
    <property type="evidence" value="ECO:0007669"/>
    <property type="project" value="UniProtKB-UniRule"/>
</dbReference>
<feature type="binding site" evidence="8">
    <location>
        <position position="119"/>
    </location>
    <ligand>
        <name>substrate</name>
    </ligand>
</feature>
<dbReference type="PIRSF" id="PIRSF000445">
    <property type="entry name" value="4pyrrol_synth_GluRdtase"/>
    <property type="match status" value="1"/>
</dbReference>
<evidence type="ECO:0000256" key="7">
    <source>
        <dbReference type="ARBA" id="ARBA00047464"/>
    </source>
</evidence>
<dbReference type="InterPro" id="IPR015895">
    <property type="entry name" value="4pyrrol_synth_GluRdtase_N"/>
</dbReference>
<dbReference type="SUPFAM" id="SSF51735">
    <property type="entry name" value="NAD(P)-binding Rossmann-fold domains"/>
    <property type="match status" value="1"/>
</dbReference>
<evidence type="ECO:0000256" key="1">
    <source>
        <dbReference type="ARBA" id="ARBA00005059"/>
    </source>
</evidence>
<proteinExistence type="inferred from homology"/>
<evidence type="ECO:0000256" key="4">
    <source>
        <dbReference type="ARBA" id="ARBA00022857"/>
    </source>
</evidence>
<feature type="site" description="Important for activity" evidence="8 11">
    <location>
        <position position="98"/>
    </location>
</feature>
<dbReference type="InterPro" id="IPR006151">
    <property type="entry name" value="Shikm_DH/Glu-tRNA_Rdtase"/>
</dbReference>
<dbReference type="Pfam" id="PF00745">
    <property type="entry name" value="GlutR_dimer"/>
    <property type="match status" value="1"/>
</dbReference>
<dbReference type="Proteomes" id="UP001319180">
    <property type="component" value="Unassembled WGS sequence"/>
</dbReference>
<feature type="binding site" evidence="8">
    <location>
        <begin position="51"/>
        <end position="54"/>
    </location>
    <ligand>
        <name>substrate</name>
    </ligand>
</feature>
<protein>
    <recommendedName>
        <fullName evidence="3 8">Glutamyl-tRNA reductase</fullName>
        <shortName evidence="8">GluTR</shortName>
        <ecNumber evidence="3 8">1.2.1.70</ecNumber>
    </recommendedName>
</protein>
<comment type="function">
    <text evidence="8">Catalyzes the NADPH-dependent reduction of glutamyl-tRNA(Glu) to glutamate 1-semialdehyde (GSA).</text>
</comment>
<evidence type="ECO:0000256" key="11">
    <source>
        <dbReference type="PIRSR" id="PIRSR000445-4"/>
    </source>
</evidence>
<comment type="subunit">
    <text evidence="8">Homodimer.</text>
</comment>
<dbReference type="Gene3D" id="3.30.460.30">
    <property type="entry name" value="Glutamyl-tRNA reductase, N-terminal domain"/>
    <property type="match status" value="1"/>
</dbReference>
<evidence type="ECO:0000256" key="2">
    <source>
        <dbReference type="ARBA" id="ARBA00005916"/>
    </source>
</evidence>
<reference evidence="16 17" key="1">
    <citation type="submission" date="2021-05" db="EMBL/GenBank/DDBJ databases">
        <title>A Polyphasic approach of four new species of the genus Ohtaekwangia: Ohtaekwangia histidinii sp. nov., Ohtaekwangia cretensis sp. nov., Ohtaekwangia indiensis sp. nov., Ohtaekwangia reichenbachii sp. nov. from diverse environment.</title>
        <authorList>
            <person name="Octaviana S."/>
        </authorList>
    </citation>
    <scope>NUCLEOTIDE SEQUENCE [LARGE SCALE GENOMIC DNA]</scope>
    <source>
        <strain evidence="16 17">PWU37</strain>
    </source>
</reference>
<comment type="similarity">
    <text evidence="2 8 12">Belongs to the glutamyl-tRNA reductase family.</text>
</comment>
<evidence type="ECO:0000256" key="10">
    <source>
        <dbReference type="PIRSR" id="PIRSR000445-3"/>
    </source>
</evidence>
<comment type="pathway">
    <text evidence="1 8 12">Porphyrin-containing compound metabolism; protoporphyrin-IX biosynthesis; 5-aminolevulinate from L-glutamyl-tRNA(Glu): step 1/2.</text>
</comment>
<dbReference type="InterPro" id="IPR036291">
    <property type="entry name" value="NAD(P)-bd_dom_sf"/>
</dbReference>
<comment type="caution">
    <text evidence="16">The sequence shown here is derived from an EMBL/GenBank/DDBJ whole genome shotgun (WGS) entry which is preliminary data.</text>
</comment>
<dbReference type="AlphaFoldDB" id="A0AAP2DF13"/>
<dbReference type="InterPro" id="IPR000343">
    <property type="entry name" value="4pyrrol_synth_GluRdtase"/>
</dbReference>
<evidence type="ECO:0000256" key="6">
    <source>
        <dbReference type="ARBA" id="ARBA00023244"/>
    </source>
</evidence>
<dbReference type="SUPFAM" id="SSF69742">
    <property type="entry name" value="Glutamyl tRNA-reductase catalytic, N-terminal domain"/>
    <property type="match status" value="1"/>
</dbReference>
<dbReference type="HAMAP" id="MF_00087">
    <property type="entry name" value="Glu_tRNA_reductase"/>
    <property type="match status" value="1"/>
</dbReference>
<evidence type="ECO:0000256" key="5">
    <source>
        <dbReference type="ARBA" id="ARBA00023002"/>
    </source>
</evidence>
<name>A0AAP2DF13_9BACT</name>
<keyword evidence="6 8" id="KW-0627">Porphyrin biosynthesis</keyword>
<dbReference type="InterPro" id="IPR036343">
    <property type="entry name" value="GluRdtase_N_sf"/>
</dbReference>
<dbReference type="Gene3D" id="3.40.50.720">
    <property type="entry name" value="NAD(P)-binding Rossmann-like Domain"/>
    <property type="match status" value="1"/>
</dbReference>
<dbReference type="InterPro" id="IPR036453">
    <property type="entry name" value="GluRdtase_dimer_dom_sf"/>
</dbReference>
<keyword evidence="4 8" id="KW-0521">NADP</keyword>
<feature type="binding site" evidence="8 10">
    <location>
        <begin position="188"/>
        <end position="193"/>
    </location>
    <ligand>
        <name>NADP(+)</name>
        <dbReference type="ChEBI" id="CHEBI:58349"/>
    </ligand>
</feature>
<comment type="catalytic activity">
    <reaction evidence="7 8 12">
        <text>(S)-4-amino-5-oxopentanoate + tRNA(Glu) + NADP(+) = L-glutamyl-tRNA(Glu) + NADPH + H(+)</text>
        <dbReference type="Rhea" id="RHEA:12344"/>
        <dbReference type="Rhea" id="RHEA-COMP:9663"/>
        <dbReference type="Rhea" id="RHEA-COMP:9680"/>
        <dbReference type="ChEBI" id="CHEBI:15378"/>
        <dbReference type="ChEBI" id="CHEBI:57501"/>
        <dbReference type="ChEBI" id="CHEBI:57783"/>
        <dbReference type="ChEBI" id="CHEBI:58349"/>
        <dbReference type="ChEBI" id="CHEBI:78442"/>
        <dbReference type="ChEBI" id="CHEBI:78520"/>
        <dbReference type="EC" id="1.2.1.70"/>
    </reaction>
</comment>
<dbReference type="Pfam" id="PF01488">
    <property type="entry name" value="Shikimate_DH"/>
    <property type="match status" value="1"/>
</dbReference>
<dbReference type="NCBIfam" id="TIGR01035">
    <property type="entry name" value="hemA"/>
    <property type="match status" value="1"/>
</dbReference>
<keyword evidence="17" id="KW-1185">Reference proteome</keyword>
<evidence type="ECO:0000256" key="3">
    <source>
        <dbReference type="ARBA" id="ARBA00012970"/>
    </source>
</evidence>
<comment type="miscellaneous">
    <text evidence="8">During catalysis, the active site Cys acts as a nucleophile attacking the alpha-carbonyl group of tRNA-bound glutamate with the formation of a thioester intermediate between enzyme and glutamate, and the concomitant release of tRNA(Glu). The thioester intermediate is finally reduced by direct hydride transfer from NADPH, to form the product GSA.</text>
</comment>
<evidence type="ECO:0000259" key="13">
    <source>
        <dbReference type="Pfam" id="PF00745"/>
    </source>
</evidence>
<dbReference type="EC" id="1.2.1.70" evidence="3 8"/>